<dbReference type="WBParaSite" id="GPUH_0001448901-mRNA-1">
    <property type="protein sequence ID" value="GPUH_0001448901-mRNA-1"/>
    <property type="gene ID" value="GPUH_0001448901"/>
</dbReference>
<gene>
    <name evidence="1" type="ORF">GPUH_LOCUS14470</name>
</gene>
<protein>
    <submittedName>
        <fullName evidence="3">HET domain-containing protein</fullName>
    </submittedName>
</protein>
<reference evidence="1 2" key="2">
    <citation type="submission" date="2018-11" db="EMBL/GenBank/DDBJ databases">
        <authorList>
            <consortium name="Pathogen Informatics"/>
        </authorList>
    </citation>
    <scope>NUCLEOTIDE SEQUENCE [LARGE SCALE GENOMIC DNA]</scope>
</reference>
<evidence type="ECO:0000313" key="1">
    <source>
        <dbReference type="EMBL" id="VDN24218.1"/>
    </source>
</evidence>
<dbReference type="OrthoDB" id="7426251at2759"/>
<dbReference type="Proteomes" id="UP000271098">
    <property type="component" value="Unassembled WGS sequence"/>
</dbReference>
<sequence length="839" mass="93359">MASSKPHIQSSLDLLRAEMRKTARQDREQASEYIVSTGTAFLSSLIGEYSTPVMPPDHCEPMYQTTIVADEQCWTFSIQHIVTSLQMSGVEIHEKSTAEDSVSRYGCTNGSWLRRITSTTGLVCHLQKPAVTATYAELLRKLCTPLGSAGGTYASMINKPAHTNFGNLEFFTELLAQLSSCWMEDAALVRALLIADACAPLRQLLADPIWPKIACDGDVINVEQETMDTPIGPFNQVRVKIAAVTLDTWAKMRNGTCSGPAEWDPGHWGRNVAIIPIETCMLQNESTWIYLLAFITTRLWNGLHLYNTTIRPNTKLSAENPLVEYVVAKCKPLATNVVVDGPSRILLVLTNVTSSLGLHETYVVDTRIPVWNPSQAREVQIHWPDAWSYLMKYTATGSSVQRALYLVAEAARNLDLGFCSNPAMSFPVYAMRLKPDLLPALPGVKFINSNWGDASTDIRAAIITINAHNVYPHGFHPSLWVNYKITDEGTRDILTLTSVDGSDISCRCHHSSPDMLIARFLGLIASGPTISFSHVSAVHENISAIAAFQCVGTAWMQAAAGVSWVTWALKDIQEGYQMCDYIVDEMIDEATVHHVARVDPGETWANYVISCFGVDNRTSSTLLSWWAIKYIMQKMNYFIPAQIQKRQLHVGHQLRIGLYFNSSSEWQALQRATSCITVHYGVPVYATNSSEFGIASEFLLLSTCNVPDTNTDDVHMEETWSSPWWDWLLTGVKAANLHIFDDNLPAPLRSFLYERSNLTSTLEKQEASEYGAQMSAQHITSAEMQTKTADREALHEAEKGPIEPCGTVDPRLSAHQRLHELTKFVGNSLDCERFIQGSY</sequence>
<evidence type="ECO:0000313" key="3">
    <source>
        <dbReference type="WBParaSite" id="GPUH_0001448901-mRNA-1"/>
    </source>
</evidence>
<accession>A0A183E0H9</accession>
<dbReference type="EMBL" id="UYRT01081302">
    <property type="protein sequence ID" value="VDN24218.1"/>
    <property type="molecule type" value="Genomic_DNA"/>
</dbReference>
<reference evidence="3" key="1">
    <citation type="submission" date="2016-06" db="UniProtKB">
        <authorList>
            <consortium name="WormBaseParasite"/>
        </authorList>
    </citation>
    <scope>IDENTIFICATION</scope>
</reference>
<dbReference type="AlphaFoldDB" id="A0A183E0H9"/>
<organism evidence="3">
    <name type="scientific">Gongylonema pulchrum</name>
    <dbReference type="NCBI Taxonomy" id="637853"/>
    <lineage>
        <taxon>Eukaryota</taxon>
        <taxon>Metazoa</taxon>
        <taxon>Ecdysozoa</taxon>
        <taxon>Nematoda</taxon>
        <taxon>Chromadorea</taxon>
        <taxon>Rhabditida</taxon>
        <taxon>Spirurina</taxon>
        <taxon>Spiruromorpha</taxon>
        <taxon>Spiruroidea</taxon>
        <taxon>Gongylonematidae</taxon>
        <taxon>Gongylonema</taxon>
    </lineage>
</organism>
<name>A0A183E0H9_9BILA</name>
<keyword evidence="2" id="KW-1185">Reference proteome</keyword>
<evidence type="ECO:0000313" key="2">
    <source>
        <dbReference type="Proteomes" id="UP000271098"/>
    </source>
</evidence>
<proteinExistence type="predicted"/>